<dbReference type="Gene3D" id="3.80.10.10">
    <property type="entry name" value="Ribonuclease Inhibitor"/>
    <property type="match status" value="1"/>
</dbReference>
<dbReference type="SUPFAM" id="SSF52047">
    <property type="entry name" value="RNI-like"/>
    <property type="match status" value="1"/>
</dbReference>
<keyword evidence="4" id="KW-0677">Repeat</keyword>
<evidence type="ECO:0000256" key="4">
    <source>
        <dbReference type="ARBA" id="ARBA00022737"/>
    </source>
</evidence>
<dbReference type="GO" id="GO:0005737">
    <property type="term" value="C:cytoplasm"/>
    <property type="evidence" value="ECO:0007669"/>
    <property type="project" value="UniProtKB-SubCell"/>
</dbReference>
<evidence type="ECO:0000256" key="5">
    <source>
        <dbReference type="SAM" id="MobiDB-lite"/>
    </source>
</evidence>
<evidence type="ECO:0000256" key="1">
    <source>
        <dbReference type="ARBA" id="ARBA00004496"/>
    </source>
</evidence>
<keyword evidence="7" id="KW-1185">Reference proteome</keyword>
<dbReference type="GO" id="GO:0005634">
    <property type="term" value="C:nucleus"/>
    <property type="evidence" value="ECO:0007669"/>
    <property type="project" value="TreeGrafter"/>
</dbReference>
<evidence type="ECO:0000313" key="6">
    <source>
        <dbReference type="Ensembl" id="ENSVKKP00000002308.1"/>
    </source>
</evidence>
<reference evidence="6" key="1">
    <citation type="submission" date="2025-08" db="UniProtKB">
        <authorList>
            <consortium name="Ensembl"/>
        </authorList>
    </citation>
    <scope>IDENTIFICATION</scope>
</reference>
<organism evidence="6 7">
    <name type="scientific">Varanus komodoensis</name>
    <name type="common">Komodo dragon</name>
    <dbReference type="NCBI Taxonomy" id="61221"/>
    <lineage>
        <taxon>Eukaryota</taxon>
        <taxon>Metazoa</taxon>
        <taxon>Chordata</taxon>
        <taxon>Craniata</taxon>
        <taxon>Vertebrata</taxon>
        <taxon>Euteleostomi</taxon>
        <taxon>Lepidosauria</taxon>
        <taxon>Squamata</taxon>
        <taxon>Bifurcata</taxon>
        <taxon>Unidentata</taxon>
        <taxon>Episquamata</taxon>
        <taxon>Toxicofera</taxon>
        <taxon>Anguimorpha</taxon>
        <taxon>Paleoanguimorpha</taxon>
        <taxon>Varanoidea</taxon>
        <taxon>Varanidae</taxon>
        <taxon>Varanus</taxon>
    </lineage>
</organism>
<feature type="region of interest" description="Disordered" evidence="5">
    <location>
        <begin position="495"/>
        <end position="527"/>
    </location>
</feature>
<dbReference type="Proteomes" id="UP000694545">
    <property type="component" value="Unplaced"/>
</dbReference>
<dbReference type="PANTHER" id="PTHR22710:SF2">
    <property type="entry name" value="X-RAY RADIATION RESISTANCE-ASSOCIATED PROTEIN 1"/>
    <property type="match status" value="1"/>
</dbReference>
<accession>A0A8D2ITF5</accession>
<dbReference type="AlphaFoldDB" id="A0A8D2ITF5"/>
<dbReference type="InterPro" id="IPR032675">
    <property type="entry name" value="LRR_dom_sf"/>
</dbReference>
<dbReference type="Ensembl" id="ENSVKKT00000002381.1">
    <property type="protein sequence ID" value="ENSVKKP00000002308.1"/>
    <property type="gene ID" value="ENSVKKG00000001867.1"/>
</dbReference>
<evidence type="ECO:0000313" key="7">
    <source>
        <dbReference type="Proteomes" id="UP000694545"/>
    </source>
</evidence>
<reference evidence="6" key="2">
    <citation type="submission" date="2025-09" db="UniProtKB">
        <authorList>
            <consortium name="Ensembl"/>
        </authorList>
    </citation>
    <scope>IDENTIFICATION</scope>
</reference>
<keyword evidence="3" id="KW-0433">Leucine-rich repeat</keyword>
<comment type="subcellular location">
    <subcellularLocation>
        <location evidence="1">Cytoplasm</location>
    </subcellularLocation>
</comment>
<evidence type="ECO:0000256" key="2">
    <source>
        <dbReference type="ARBA" id="ARBA00022490"/>
    </source>
</evidence>
<keyword evidence="2" id="KW-0963">Cytoplasm</keyword>
<evidence type="ECO:0000256" key="3">
    <source>
        <dbReference type="ARBA" id="ARBA00022614"/>
    </source>
</evidence>
<dbReference type="OMA" id="RTWIREA"/>
<dbReference type="PANTHER" id="PTHR22710">
    <property type="entry name" value="X-RAY RADIATION RESISTANCE ASSOCIATED PROTEIN 1 XRRA1"/>
    <property type="match status" value="1"/>
</dbReference>
<name>A0A8D2ITF5_VARKO</name>
<sequence length="556" mass="61752">MATKGMYKLDDGNCYPTNCFPARSLLRPRYEEGNVTQRPLDMARSIYLNCPGLDFKPGLIWKQLFLCRFLQAKEDEFEEFNSVAYINATENLLTLGKECIAILVGLNIGTSSSPGLLILDLSYNNLSPEDVQALGVLPHLKVLHLTVSAATHGNHIGLFPALEVLLLNDNHLSHPNVFVSLQGDLTPQGVGDARGQAPALGHRPACQAQSMRKSRGCCPSRGSGRISFPWRSCLPSAALSQPTVCRTWIREAELASWPLHQGIHSLRFPRSPTAGDPPLLTSFLQNKLGIKTIRKKVSKPEKPRLFIPIKANRKVWLERRRMLLRGQWGKERAAVLPLSLFTHNDSASGETRGKSRGPCKHRPLSRLCSNLVQRKRLSLHLNPFSSLLIPPGIQQNVRALENALRHQRVYRDSKARLDSFQKPYVPMRKKVQRVPAPPAAKTKAERLEEILLKMREPTNIVQVPLGRCESRAPGGSRVPQWRAGRGRKDLVSGRIWPQSLLTRGAENPRPSTRGTDGAGSGSVPTAYGNPASHRAFYTFACQQMKHTKAPSSNIAQ</sequence>
<protein>
    <submittedName>
        <fullName evidence="6">Uncharacterized protein</fullName>
    </submittedName>
</protein>
<proteinExistence type="predicted"/>